<dbReference type="RefSeq" id="WP_104480671.1">
    <property type="nucleotide sequence ID" value="NZ_CP154825.1"/>
</dbReference>
<accession>A0A2S6GLT9</accession>
<evidence type="ECO:0000313" key="1">
    <source>
        <dbReference type="EMBL" id="PPK66202.1"/>
    </source>
</evidence>
<evidence type="ECO:0000313" key="2">
    <source>
        <dbReference type="Proteomes" id="UP000239203"/>
    </source>
</evidence>
<dbReference type="OrthoDB" id="3210554at2"/>
<organism evidence="1 2">
    <name type="scientific">Actinokineospora auranticolor</name>
    <dbReference type="NCBI Taxonomy" id="155976"/>
    <lineage>
        <taxon>Bacteria</taxon>
        <taxon>Bacillati</taxon>
        <taxon>Actinomycetota</taxon>
        <taxon>Actinomycetes</taxon>
        <taxon>Pseudonocardiales</taxon>
        <taxon>Pseudonocardiaceae</taxon>
        <taxon>Actinokineospora</taxon>
    </lineage>
</organism>
<proteinExistence type="predicted"/>
<keyword evidence="2" id="KW-1185">Reference proteome</keyword>
<gene>
    <name evidence="1" type="ORF">CLV40_111166</name>
</gene>
<comment type="caution">
    <text evidence="1">The sequence shown here is derived from an EMBL/GenBank/DDBJ whole genome shotgun (WGS) entry which is preliminary data.</text>
</comment>
<dbReference type="AlphaFoldDB" id="A0A2S6GLT9"/>
<protein>
    <submittedName>
        <fullName evidence="1">Uncharacterized protein</fullName>
    </submittedName>
</protein>
<dbReference type="Proteomes" id="UP000239203">
    <property type="component" value="Unassembled WGS sequence"/>
</dbReference>
<reference evidence="1 2" key="1">
    <citation type="submission" date="2018-02" db="EMBL/GenBank/DDBJ databases">
        <title>Genomic Encyclopedia of Archaeal and Bacterial Type Strains, Phase II (KMG-II): from individual species to whole genera.</title>
        <authorList>
            <person name="Goeker M."/>
        </authorList>
    </citation>
    <scope>NUCLEOTIDE SEQUENCE [LARGE SCALE GENOMIC DNA]</scope>
    <source>
        <strain evidence="1 2">YU 961-1</strain>
    </source>
</reference>
<dbReference type="EMBL" id="PTIX01000011">
    <property type="protein sequence ID" value="PPK66202.1"/>
    <property type="molecule type" value="Genomic_DNA"/>
</dbReference>
<name>A0A2S6GLT9_9PSEU</name>
<sequence length="276" mass="29701">MIDTAPRAVGGRGPTPGVERASAGLWPVLHATDPARARLAPGYLAVRYPVVEAVHRDGLVRRAHGWEEGYRAELAAHRLLAAERVLPELITTSDTERSLILQALPETIDLRAPGAFTALVDLVARVHTAPARHPPDEAWAGRDVRAALAAAAPTWVCEPRAWTRVLHRLADAHGADHLPVGGLDLLTAHHRRLRRRPDGRLALSDAATLSPDTTAIPDLLALARVAADLDLPVRGPALRALYRDRVNAHGARWSDAGLITALHDWSAAVGVNHIPT</sequence>